<protein>
    <recommendedName>
        <fullName evidence="1">ATPase AAA-type core domain-containing protein</fullName>
    </recommendedName>
</protein>
<reference evidence="2" key="1">
    <citation type="submission" date="2024-02" db="EMBL/GenBank/DDBJ databases">
        <authorList>
            <consortium name="ELIXIR-Norway"/>
            <consortium name="Elixir Norway"/>
        </authorList>
    </citation>
    <scope>NUCLEOTIDE SEQUENCE</scope>
</reference>
<name>A0ABP0UQN4_9BRYO</name>
<dbReference type="Pfam" id="PF00004">
    <property type="entry name" value="AAA"/>
    <property type="match status" value="1"/>
</dbReference>
<dbReference type="SUPFAM" id="SSF52540">
    <property type="entry name" value="P-loop containing nucleoside triphosphate hydrolases"/>
    <property type="match status" value="1"/>
</dbReference>
<dbReference type="EMBL" id="OZ019897">
    <property type="protein sequence ID" value="CAK9227442.1"/>
    <property type="molecule type" value="Genomic_DNA"/>
</dbReference>
<keyword evidence="3" id="KW-1185">Reference proteome</keyword>
<evidence type="ECO:0000259" key="1">
    <source>
        <dbReference type="Pfam" id="PF00004"/>
    </source>
</evidence>
<evidence type="ECO:0000313" key="3">
    <source>
        <dbReference type="Proteomes" id="UP001497512"/>
    </source>
</evidence>
<evidence type="ECO:0000313" key="2">
    <source>
        <dbReference type="EMBL" id="CAK9227442.1"/>
    </source>
</evidence>
<sequence length="92" mass="9429">MLLYGPPGTGKTTAAEELGCRHKTEGVLKSGNCTNDGKCSGYVLLSNSVKSGHAVSNVMAFSELGNNSAAQYIRCSTDSIAGQLTSGEASEV</sequence>
<organism evidence="2 3">
    <name type="scientific">Sphagnum troendelagicum</name>
    <dbReference type="NCBI Taxonomy" id="128251"/>
    <lineage>
        <taxon>Eukaryota</taxon>
        <taxon>Viridiplantae</taxon>
        <taxon>Streptophyta</taxon>
        <taxon>Embryophyta</taxon>
        <taxon>Bryophyta</taxon>
        <taxon>Sphagnophytina</taxon>
        <taxon>Sphagnopsida</taxon>
        <taxon>Sphagnales</taxon>
        <taxon>Sphagnaceae</taxon>
        <taxon>Sphagnum</taxon>
    </lineage>
</organism>
<proteinExistence type="predicted"/>
<dbReference type="InterPro" id="IPR003959">
    <property type="entry name" value="ATPase_AAA_core"/>
</dbReference>
<gene>
    <name evidence="2" type="ORF">CSSPTR1EN2_LOCUS18741</name>
</gene>
<accession>A0ABP0UQN4</accession>
<feature type="domain" description="ATPase AAA-type core" evidence="1">
    <location>
        <begin position="1"/>
        <end position="19"/>
    </location>
</feature>
<dbReference type="Gene3D" id="3.40.50.300">
    <property type="entry name" value="P-loop containing nucleotide triphosphate hydrolases"/>
    <property type="match status" value="1"/>
</dbReference>
<dbReference type="InterPro" id="IPR027417">
    <property type="entry name" value="P-loop_NTPase"/>
</dbReference>
<dbReference type="Proteomes" id="UP001497512">
    <property type="component" value="Chromosome 5"/>
</dbReference>